<reference evidence="3" key="1">
    <citation type="journal article" date="2015" name="PLoS Genet.">
        <title>Genome Sequence and Transcriptome Analyses of Chrysochromulina tobin: Metabolic Tools for Enhanced Algal Fitness in the Prominent Order Prymnesiales (Haptophyceae).</title>
        <authorList>
            <person name="Hovde B.T."/>
            <person name="Deodato C.R."/>
            <person name="Hunsperger H.M."/>
            <person name="Ryken S.A."/>
            <person name="Yost W."/>
            <person name="Jha R.K."/>
            <person name="Patterson J."/>
            <person name="Monnat R.J. Jr."/>
            <person name="Barlow S.B."/>
            <person name="Starkenburg S.R."/>
            <person name="Cattolico R.A."/>
        </authorList>
    </citation>
    <scope>NUCLEOTIDE SEQUENCE</scope>
    <source>
        <strain evidence="3">CCMP291</strain>
    </source>
</reference>
<feature type="non-terminal residue" evidence="2">
    <location>
        <position position="87"/>
    </location>
</feature>
<evidence type="ECO:0000256" key="1">
    <source>
        <dbReference type="SAM" id="MobiDB-lite"/>
    </source>
</evidence>
<feature type="region of interest" description="Disordered" evidence="1">
    <location>
        <begin position="23"/>
        <end position="62"/>
    </location>
</feature>
<accession>A0A0M0JER5</accession>
<sequence length="87" mass="9739">MVGRKRGDEQGDKVSAQVLEFQEQLQQRQQQPSAPPAGTTVASRGFVPRTDATDREKAEAKSNYDASLVLKVTEDDPQVRIYNDYAR</sequence>
<protein>
    <submittedName>
        <fullName evidence="2">Uncharacterized protein</fullName>
    </submittedName>
</protein>
<evidence type="ECO:0000313" key="2">
    <source>
        <dbReference type="EMBL" id="KOO25074.1"/>
    </source>
</evidence>
<name>A0A0M0JER5_9EUKA</name>
<dbReference type="AlphaFoldDB" id="A0A0M0JER5"/>
<dbReference type="Proteomes" id="UP000037460">
    <property type="component" value="Unassembled WGS sequence"/>
</dbReference>
<feature type="compositionally biased region" description="Basic and acidic residues" evidence="1">
    <location>
        <begin position="51"/>
        <end position="62"/>
    </location>
</feature>
<organism evidence="2 3">
    <name type="scientific">Chrysochromulina tobinii</name>
    <dbReference type="NCBI Taxonomy" id="1460289"/>
    <lineage>
        <taxon>Eukaryota</taxon>
        <taxon>Haptista</taxon>
        <taxon>Haptophyta</taxon>
        <taxon>Prymnesiophyceae</taxon>
        <taxon>Prymnesiales</taxon>
        <taxon>Chrysochromulinaceae</taxon>
        <taxon>Chrysochromulina</taxon>
    </lineage>
</organism>
<comment type="caution">
    <text evidence="2">The sequence shown here is derived from an EMBL/GenBank/DDBJ whole genome shotgun (WGS) entry which is preliminary data.</text>
</comment>
<dbReference type="EMBL" id="JWZX01003022">
    <property type="protein sequence ID" value="KOO25074.1"/>
    <property type="molecule type" value="Genomic_DNA"/>
</dbReference>
<keyword evidence="3" id="KW-1185">Reference proteome</keyword>
<evidence type="ECO:0000313" key="3">
    <source>
        <dbReference type="Proteomes" id="UP000037460"/>
    </source>
</evidence>
<gene>
    <name evidence="2" type="ORF">Ctob_002875</name>
</gene>
<proteinExistence type="predicted"/>